<organism evidence="2 3">
    <name type="scientific">Laribacter hongkongensis</name>
    <dbReference type="NCBI Taxonomy" id="168471"/>
    <lineage>
        <taxon>Bacteria</taxon>
        <taxon>Pseudomonadati</taxon>
        <taxon>Pseudomonadota</taxon>
        <taxon>Betaproteobacteria</taxon>
        <taxon>Neisseriales</taxon>
        <taxon>Aquaspirillaceae</taxon>
        <taxon>Laribacter</taxon>
    </lineage>
</organism>
<keyword evidence="2" id="KW-0489">Methyltransferase</keyword>
<dbReference type="GO" id="GO:0008757">
    <property type="term" value="F:S-adenosylmethionine-dependent methyltransferase activity"/>
    <property type="evidence" value="ECO:0007669"/>
    <property type="project" value="InterPro"/>
</dbReference>
<dbReference type="CDD" id="cd02440">
    <property type="entry name" value="AdoMet_MTases"/>
    <property type="match status" value="1"/>
</dbReference>
<dbReference type="SUPFAM" id="SSF53335">
    <property type="entry name" value="S-adenosyl-L-methionine-dependent methyltransferases"/>
    <property type="match status" value="1"/>
</dbReference>
<dbReference type="PANTHER" id="PTHR45036">
    <property type="entry name" value="METHYLTRANSFERASE LIKE 7B"/>
    <property type="match status" value="1"/>
</dbReference>
<accession>A0A248LNJ3</accession>
<dbReference type="InterPro" id="IPR029063">
    <property type="entry name" value="SAM-dependent_MTases_sf"/>
</dbReference>
<reference evidence="3" key="1">
    <citation type="submission" date="2017-06" db="EMBL/GenBank/DDBJ databases">
        <title>Whole genome sequence of Laribacter hongkongensis LHGZ1.</title>
        <authorList>
            <person name="Chen D."/>
            <person name="Wu H."/>
            <person name="Chen J."/>
        </authorList>
    </citation>
    <scope>NUCLEOTIDE SEQUENCE [LARGE SCALE GENOMIC DNA]</scope>
    <source>
        <strain evidence="3">LHGZ1</strain>
    </source>
</reference>
<proteinExistence type="predicted"/>
<dbReference type="RefSeq" id="WP_088861714.1">
    <property type="nucleotide sequence ID" value="NZ_CP022115.1"/>
</dbReference>
<dbReference type="InterPro" id="IPR052356">
    <property type="entry name" value="Thiol_S-MT"/>
</dbReference>
<dbReference type="InterPro" id="IPR013216">
    <property type="entry name" value="Methyltransf_11"/>
</dbReference>
<dbReference type="Pfam" id="PF08241">
    <property type="entry name" value="Methyltransf_11"/>
    <property type="match status" value="1"/>
</dbReference>
<dbReference type="GO" id="GO:0032259">
    <property type="term" value="P:methylation"/>
    <property type="evidence" value="ECO:0007669"/>
    <property type="project" value="UniProtKB-KW"/>
</dbReference>
<protein>
    <submittedName>
        <fullName evidence="2">Phosphatidylethanolamine N-methyltransferase</fullName>
    </submittedName>
</protein>
<name>A0A248LNJ3_9NEIS</name>
<dbReference type="PANTHER" id="PTHR45036:SF1">
    <property type="entry name" value="METHYLTRANSFERASE LIKE 7A"/>
    <property type="match status" value="1"/>
</dbReference>
<dbReference type="AlphaFoldDB" id="A0A248LNJ3"/>
<dbReference type="Gene3D" id="3.40.50.150">
    <property type="entry name" value="Vaccinia Virus protein VP39"/>
    <property type="match status" value="1"/>
</dbReference>
<evidence type="ECO:0000313" key="3">
    <source>
        <dbReference type="Proteomes" id="UP000197424"/>
    </source>
</evidence>
<evidence type="ECO:0000256" key="1">
    <source>
        <dbReference type="SAM" id="MobiDB-lite"/>
    </source>
</evidence>
<dbReference type="OrthoDB" id="323463at2"/>
<feature type="compositionally biased region" description="Basic and acidic residues" evidence="1">
    <location>
        <begin position="215"/>
        <end position="227"/>
    </location>
</feature>
<evidence type="ECO:0000313" key="2">
    <source>
        <dbReference type="EMBL" id="ASJ26135.1"/>
    </source>
</evidence>
<keyword evidence="2" id="KW-0808">Transferase</keyword>
<gene>
    <name evidence="2" type="ORF">LHGZ1_3304</name>
</gene>
<dbReference type="Proteomes" id="UP000197424">
    <property type="component" value="Chromosome"/>
</dbReference>
<feature type="region of interest" description="Disordered" evidence="1">
    <location>
        <begin position="213"/>
        <end position="235"/>
    </location>
</feature>
<sequence>MPINTLRWNRLRYNAYAAIYDRPGRFFTPCRARSLALAAIRPGERVLLVGAATGLDLELLPRQADVCAIDYAPAMVERLILRARELAFPVDARVMDAQAMEYPDDSFDVVVLHLILAVVPDPLACIREVERVLRPGGRVVVFDKFLPDGAQASLPRRALNLLTTVLATDINRRLADIMAGTALVKLYDEPVLWGDTFRVAGFEKHLQLSPMAGADVREPARAPDSGRDLPPGAED</sequence>
<dbReference type="EMBL" id="CP022115">
    <property type="protein sequence ID" value="ASJ26135.1"/>
    <property type="molecule type" value="Genomic_DNA"/>
</dbReference>